<comment type="caution">
    <text evidence="1">The sequence shown here is derived from an EMBL/GenBank/DDBJ whole genome shotgun (WGS) entry which is preliminary data.</text>
</comment>
<sequence length="356" mass="36662">METTTTTTTTATATTSATRNHRSGWAAFGAAVAVTLGAGGMSMVSADTSPEGAATFVGTDPCRILDTRDAPNRVNSFDTLGPSGTITVTASGDVGNCKAADGTAIPAAATGLQLNVTALGASAITDLRVFPGAGAPPTASNLNPYPGEPPVPNAVTVKLDDSDRFSIWNNQGNVDVLVDVVGYYTDEFTITGDEVQNNTLTKVDILDEAGAAYAGETLNPNIALDSDSTTVGSVRLNIPADGLAIVHADIVWSEVNNGFNDVSNCQIVKAGSTYVNDDPYIRMNDNGGDTGYFDQSSGHRTFEVSTADNTGDVSTGFGVTFNLVCLELNGDMTVVSTYMTAEYVPTNRAPLGDGGG</sequence>
<protein>
    <submittedName>
        <fullName evidence="1">Uncharacterized protein</fullName>
    </submittedName>
</protein>
<evidence type="ECO:0000313" key="1">
    <source>
        <dbReference type="EMBL" id="TDT17690.1"/>
    </source>
</evidence>
<dbReference type="EMBL" id="SOAU01000001">
    <property type="protein sequence ID" value="TDT17690.1"/>
    <property type="molecule type" value="Genomic_DNA"/>
</dbReference>
<gene>
    <name evidence="1" type="ORF">BDK89_3301</name>
</gene>
<dbReference type="OrthoDB" id="5259235at2"/>
<proteinExistence type="predicted"/>
<dbReference type="RefSeq" id="WP_133869963.1">
    <property type="nucleotide sequence ID" value="NZ_SOAU01000001.1"/>
</dbReference>
<organism evidence="1 2">
    <name type="scientific">Ilumatobacter fluminis</name>
    <dbReference type="NCBI Taxonomy" id="467091"/>
    <lineage>
        <taxon>Bacteria</taxon>
        <taxon>Bacillati</taxon>
        <taxon>Actinomycetota</taxon>
        <taxon>Acidimicrobiia</taxon>
        <taxon>Acidimicrobiales</taxon>
        <taxon>Ilumatobacteraceae</taxon>
        <taxon>Ilumatobacter</taxon>
    </lineage>
</organism>
<reference evidence="1 2" key="1">
    <citation type="submission" date="2019-03" db="EMBL/GenBank/DDBJ databases">
        <title>Sequencing the genomes of 1000 actinobacteria strains.</title>
        <authorList>
            <person name="Klenk H.-P."/>
        </authorList>
    </citation>
    <scope>NUCLEOTIDE SEQUENCE [LARGE SCALE GENOMIC DNA]</scope>
    <source>
        <strain evidence="1 2">DSM 18936</strain>
    </source>
</reference>
<dbReference type="AlphaFoldDB" id="A0A4R7I375"/>
<accession>A0A4R7I375</accession>
<keyword evidence="2" id="KW-1185">Reference proteome</keyword>
<evidence type="ECO:0000313" key="2">
    <source>
        <dbReference type="Proteomes" id="UP000294558"/>
    </source>
</evidence>
<dbReference type="Proteomes" id="UP000294558">
    <property type="component" value="Unassembled WGS sequence"/>
</dbReference>
<name>A0A4R7I375_9ACTN</name>